<dbReference type="RefSeq" id="WP_271636789.1">
    <property type="nucleotide sequence ID" value="NZ_CP094970.1"/>
</dbReference>
<gene>
    <name evidence="2" type="ORF">L0C25_04400</name>
</gene>
<name>A0AA46TM47_9ACTN</name>
<evidence type="ECO:0000256" key="1">
    <source>
        <dbReference type="SAM" id="MobiDB-lite"/>
    </source>
</evidence>
<proteinExistence type="predicted"/>
<keyword evidence="3" id="KW-1185">Reference proteome</keyword>
<dbReference type="EMBL" id="CP094970">
    <property type="protein sequence ID" value="UYM07821.1"/>
    <property type="molecule type" value="Genomic_DNA"/>
</dbReference>
<accession>A0AA46TM47</accession>
<reference evidence="2" key="1">
    <citation type="submission" date="2022-01" db="EMBL/GenBank/DDBJ databases">
        <title>Nocardioidaceae gen. sp. A5X3R13.</title>
        <authorList>
            <person name="Lopez Marin M.A."/>
            <person name="Uhlik O."/>
        </authorList>
    </citation>
    <scope>NUCLEOTIDE SEQUENCE</scope>
    <source>
        <strain evidence="2">A5X3R13</strain>
    </source>
</reference>
<organism evidence="2 3">
    <name type="scientific">Solicola gregarius</name>
    <dbReference type="NCBI Taxonomy" id="2908642"/>
    <lineage>
        <taxon>Bacteria</taxon>
        <taxon>Bacillati</taxon>
        <taxon>Actinomycetota</taxon>
        <taxon>Actinomycetes</taxon>
        <taxon>Propionibacteriales</taxon>
        <taxon>Nocardioidaceae</taxon>
        <taxon>Solicola</taxon>
    </lineage>
</organism>
<evidence type="ECO:0000313" key="3">
    <source>
        <dbReference type="Proteomes" id="UP001164390"/>
    </source>
</evidence>
<dbReference type="KEGG" id="sgrg:L0C25_04400"/>
<feature type="region of interest" description="Disordered" evidence="1">
    <location>
        <begin position="81"/>
        <end position="108"/>
    </location>
</feature>
<evidence type="ECO:0000313" key="2">
    <source>
        <dbReference type="EMBL" id="UYM07821.1"/>
    </source>
</evidence>
<sequence>MMSEAPTDGTQDEFPAAQDPRHVFLDAREVMRRYGWGKTKGYQNLKDRDLVPPPVMTHPDRWRLDQLLAWEDRRIAAAETEVSAVPQHHRANLQSLLPPAKRAARKSA</sequence>
<feature type="region of interest" description="Disordered" evidence="1">
    <location>
        <begin position="1"/>
        <end position="21"/>
    </location>
</feature>
<dbReference type="AlphaFoldDB" id="A0AA46TM47"/>
<protein>
    <submittedName>
        <fullName evidence="2">Uncharacterized protein</fullName>
    </submittedName>
</protein>
<dbReference type="Proteomes" id="UP001164390">
    <property type="component" value="Chromosome"/>
</dbReference>